<dbReference type="Proteomes" id="UP000017836">
    <property type="component" value="Unassembled WGS sequence"/>
</dbReference>
<accession>W1NXR2</accession>
<dbReference type="EMBL" id="KI394952">
    <property type="protein sequence ID" value="ERN00129.1"/>
    <property type="molecule type" value="Genomic_DNA"/>
</dbReference>
<feature type="compositionally biased region" description="Polar residues" evidence="1">
    <location>
        <begin position="49"/>
        <end position="62"/>
    </location>
</feature>
<evidence type="ECO:0000313" key="3">
    <source>
        <dbReference type="Proteomes" id="UP000017836"/>
    </source>
</evidence>
<dbReference type="AlphaFoldDB" id="W1NXR2"/>
<dbReference type="Gramene" id="ERN00129">
    <property type="protein sequence ID" value="ERN00129"/>
    <property type="gene ID" value="AMTR_s00112p00144280"/>
</dbReference>
<dbReference type="HOGENOM" id="CLU_2580798_0_0_1"/>
<name>W1NXR2_AMBTC</name>
<evidence type="ECO:0000313" key="2">
    <source>
        <dbReference type="EMBL" id="ERN00129.1"/>
    </source>
</evidence>
<reference evidence="3" key="1">
    <citation type="journal article" date="2013" name="Science">
        <title>The Amborella genome and the evolution of flowering plants.</title>
        <authorList>
            <consortium name="Amborella Genome Project"/>
        </authorList>
    </citation>
    <scope>NUCLEOTIDE SEQUENCE [LARGE SCALE GENOMIC DNA]</scope>
</reference>
<feature type="non-terminal residue" evidence="2">
    <location>
        <position position="1"/>
    </location>
</feature>
<feature type="region of interest" description="Disordered" evidence="1">
    <location>
        <begin position="29"/>
        <end position="62"/>
    </location>
</feature>
<organism evidence="2 3">
    <name type="scientific">Amborella trichopoda</name>
    <dbReference type="NCBI Taxonomy" id="13333"/>
    <lineage>
        <taxon>Eukaryota</taxon>
        <taxon>Viridiplantae</taxon>
        <taxon>Streptophyta</taxon>
        <taxon>Embryophyta</taxon>
        <taxon>Tracheophyta</taxon>
        <taxon>Spermatophyta</taxon>
        <taxon>Magnoliopsida</taxon>
        <taxon>Amborellales</taxon>
        <taxon>Amborellaceae</taxon>
        <taxon>Amborella</taxon>
    </lineage>
</organism>
<protein>
    <submittedName>
        <fullName evidence="2">Uncharacterized protein</fullName>
    </submittedName>
</protein>
<evidence type="ECO:0000256" key="1">
    <source>
        <dbReference type="SAM" id="MobiDB-lite"/>
    </source>
</evidence>
<proteinExistence type="predicted"/>
<keyword evidence="3" id="KW-1185">Reference proteome</keyword>
<feature type="compositionally biased region" description="Basic residues" evidence="1">
    <location>
        <begin position="34"/>
        <end position="45"/>
    </location>
</feature>
<gene>
    <name evidence="2" type="ORF">AMTR_s00112p00144280</name>
</gene>
<sequence length="81" mass="9153">YRLDVDYQSKVDSLYEEIDSFIKEVNGESSSFKARGKQGRQQSHRQGKESSPSRIETTLQASPSASSIELIVRVDRRTVSC</sequence>